<evidence type="ECO:0000259" key="12">
    <source>
        <dbReference type="Pfam" id="PF03188"/>
    </source>
</evidence>
<evidence type="ECO:0000256" key="4">
    <source>
        <dbReference type="ARBA" id="ARBA00022617"/>
    </source>
</evidence>
<dbReference type="PANTHER" id="PTHR10106:SF41">
    <property type="entry name" value="TRANSMEMBRANE ASCORBATE FERRIREDUCTASE 4-RELATED"/>
    <property type="match status" value="1"/>
</dbReference>
<evidence type="ECO:0000256" key="5">
    <source>
        <dbReference type="ARBA" id="ARBA00022692"/>
    </source>
</evidence>
<keyword evidence="8" id="KW-1133">Transmembrane helix</keyword>
<gene>
    <name evidence="13" type="ORF">STAS_07962</name>
</gene>
<keyword evidence="4" id="KW-0349">Heme</keyword>
<comment type="caution">
    <text evidence="13">The sequence shown here is derived from an EMBL/GenBank/DDBJ whole genome shotgun (WGS) entry which is preliminary data.</text>
</comment>
<keyword evidence="9" id="KW-0408">Iron</keyword>
<dbReference type="Pfam" id="PF03188">
    <property type="entry name" value="Cytochrom_B561"/>
    <property type="match status" value="1"/>
</dbReference>
<feature type="compositionally biased region" description="Polar residues" evidence="11">
    <location>
        <begin position="171"/>
        <end position="183"/>
    </location>
</feature>
<dbReference type="PANTHER" id="PTHR10106">
    <property type="entry name" value="CYTOCHROME B561-RELATED"/>
    <property type="match status" value="1"/>
</dbReference>
<comment type="cofactor">
    <cofactor evidence="1">
        <name>heme b</name>
        <dbReference type="ChEBI" id="CHEBI:60344"/>
    </cofactor>
</comment>
<dbReference type="Gene3D" id="1.20.120.1770">
    <property type="match status" value="1"/>
</dbReference>
<keyword evidence="7" id="KW-0249">Electron transport</keyword>
<keyword evidence="5" id="KW-0812">Transmembrane</keyword>
<evidence type="ECO:0000313" key="13">
    <source>
        <dbReference type="EMBL" id="GER31918.1"/>
    </source>
</evidence>
<evidence type="ECO:0000256" key="9">
    <source>
        <dbReference type="ARBA" id="ARBA00023004"/>
    </source>
</evidence>
<dbReference type="OrthoDB" id="1691082at2759"/>
<evidence type="ECO:0000256" key="6">
    <source>
        <dbReference type="ARBA" id="ARBA00022723"/>
    </source>
</evidence>
<dbReference type="InterPro" id="IPR006593">
    <property type="entry name" value="Cyt_b561/ferric_Rdtase_TM"/>
</dbReference>
<evidence type="ECO:0000256" key="10">
    <source>
        <dbReference type="ARBA" id="ARBA00023136"/>
    </source>
</evidence>
<dbReference type="AlphaFoldDB" id="A0A5A7PH77"/>
<keyword evidence="6" id="KW-0479">Metal-binding</keyword>
<evidence type="ECO:0000256" key="1">
    <source>
        <dbReference type="ARBA" id="ARBA00001970"/>
    </source>
</evidence>
<keyword evidence="14" id="KW-1185">Reference proteome</keyword>
<evidence type="ECO:0000256" key="8">
    <source>
        <dbReference type="ARBA" id="ARBA00022989"/>
    </source>
</evidence>
<dbReference type="InterPro" id="IPR043205">
    <property type="entry name" value="CYB561/CYBRD1-like"/>
</dbReference>
<feature type="region of interest" description="Disordered" evidence="11">
    <location>
        <begin position="168"/>
        <end position="197"/>
    </location>
</feature>
<evidence type="ECO:0000256" key="7">
    <source>
        <dbReference type="ARBA" id="ARBA00022982"/>
    </source>
</evidence>
<evidence type="ECO:0000256" key="11">
    <source>
        <dbReference type="SAM" id="MobiDB-lite"/>
    </source>
</evidence>
<accession>A0A5A7PH77</accession>
<reference evidence="14" key="1">
    <citation type="journal article" date="2019" name="Curr. Biol.">
        <title>Genome Sequence of Striga asiatica Provides Insight into the Evolution of Plant Parasitism.</title>
        <authorList>
            <person name="Yoshida S."/>
            <person name="Kim S."/>
            <person name="Wafula E.K."/>
            <person name="Tanskanen J."/>
            <person name="Kim Y.M."/>
            <person name="Honaas L."/>
            <person name="Yang Z."/>
            <person name="Spallek T."/>
            <person name="Conn C.E."/>
            <person name="Ichihashi Y."/>
            <person name="Cheong K."/>
            <person name="Cui S."/>
            <person name="Der J.P."/>
            <person name="Gundlach H."/>
            <person name="Jiao Y."/>
            <person name="Hori C."/>
            <person name="Ishida J.K."/>
            <person name="Kasahara H."/>
            <person name="Kiba T."/>
            <person name="Kim M.S."/>
            <person name="Koo N."/>
            <person name="Laohavisit A."/>
            <person name="Lee Y.H."/>
            <person name="Lumba S."/>
            <person name="McCourt P."/>
            <person name="Mortimer J.C."/>
            <person name="Mutuku J.M."/>
            <person name="Nomura T."/>
            <person name="Sasaki-Sekimoto Y."/>
            <person name="Seto Y."/>
            <person name="Wang Y."/>
            <person name="Wakatake T."/>
            <person name="Sakakibara H."/>
            <person name="Demura T."/>
            <person name="Yamaguchi S."/>
            <person name="Yoneyama K."/>
            <person name="Manabe R.I."/>
            <person name="Nelson D.C."/>
            <person name="Schulman A.H."/>
            <person name="Timko M.P."/>
            <person name="dePamphilis C.W."/>
            <person name="Choi D."/>
            <person name="Shirasu K."/>
        </authorList>
    </citation>
    <scope>NUCLEOTIDE SEQUENCE [LARGE SCALE GENOMIC DNA]</scope>
    <source>
        <strain evidence="14">cv. UVA1</strain>
    </source>
</reference>
<dbReference type="GO" id="GO:0016491">
    <property type="term" value="F:oxidoreductase activity"/>
    <property type="evidence" value="ECO:0007669"/>
    <property type="project" value="InterPro"/>
</dbReference>
<dbReference type="GO" id="GO:0046872">
    <property type="term" value="F:metal ion binding"/>
    <property type="evidence" value="ECO:0007669"/>
    <property type="project" value="UniProtKB-KW"/>
</dbReference>
<feature type="domain" description="Cytochrome b561" evidence="12">
    <location>
        <begin position="3"/>
        <end position="35"/>
    </location>
</feature>
<evidence type="ECO:0000256" key="3">
    <source>
        <dbReference type="ARBA" id="ARBA00022448"/>
    </source>
</evidence>
<protein>
    <submittedName>
        <fullName evidence="13">Cytochrome b reductase</fullName>
    </submittedName>
</protein>
<sequence length="224" mass="24517">MTRLRVLPWHVFLGLYTYGLAVATAETGLLEKLTFLQARVMAKRGPGEHKAAAVSGCRSRMAKAQPVSRVRLHRMRPAITAGRAHRVRFVRPTAGRPALRATDEEVAEMLGSGPRHTSSRCVNASVRRARDVELIQQACMRQTGRTDQVGSLRVPAPVQQHRLLVADGSVPTGQQVYESTSSTEAEDDDYDSPPPQVSARRVLHDRLGVLANDLGARMPGSLEP</sequence>
<dbReference type="Proteomes" id="UP000325081">
    <property type="component" value="Unassembled WGS sequence"/>
</dbReference>
<dbReference type="EMBL" id="BKCP01004516">
    <property type="protein sequence ID" value="GER31918.1"/>
    <property type="molecule type" value="Genomic_DNA"/>
</dbReference>
<name>A0A5A7PH77_STRAF</name>
<keyword evidence="3" id="KW-0813">Transport</keyword>
<evidence type="ECO:0000256" key="2">
    <source>
        <dbReference type="ARBA" id="ARBA00004141"/>
    </source>
</evidence>
<dbReference type="GO" id="GO:0016020">
    <property type="term" value="C:membrane"/>
    <property type="evidence" value="ECO:0007669"/>
    <property type="project" value="UniProtKB-SubCell"/>
</dbReference>
<evidence type="ECO:0000313" key="14">
    <source>
        <dbReference type="Proteomes" id="UP000325081"/>
    </source>
</evidence>
<proteinExistence type="predicted"/>
<keyword evidence="10" id="KW-0472">Membrane</keyword>
<comment type="subcellular location">
    <subcellularLocation>
        <location evidence="2">Membrane</location>
        <topology evidence="2">Multi-pass membrane protein</topology>
    </subcellularLocation>
</comment>
<organism evidence="13 14">
    <name type="scientific">Striga asiatica</name>
    <name type="common">Asiatic witchweed</name>
    <name type="synonym">Buchnera asiatica</name>
    <dbReference type="NCBI Taxonomy" id="4170"/>
    <lineage>
        <taxon>Eukaryota</taxon>
        <taxon>Viridiplantae</taxon>
        <taxon>Streptophyta</taxon>
        <taxon>Embryophyta</taxon>
        <taxon>Tracheophyta</taxon>
        <taxon>Spermatophyta</taxon>
        <taxon>Magnoliopsida</taxon>
        <taxon>eudicotyledons</taxon>
        <taxon>Gunneridae</taxon>
        <taxon>Pentapetalae</taxon>
        <taxon>asterids</taxon>
        <taxon>lamiids</taxon>
        <taxon>Lamiales</taxon>
        <taxon>Orobanchaceae</taxon>
        <taxon>Buchnereae</taxon>
        <taxon>Striga</taxon>
    </lineage>
</organism>